<name>A0A3D9ZM66_9ACTN</name>
<comment type="cofactor">
    <cofactor evidence="9">
        <name>AMP</name>
        <dbReference type="ChEBI" id="CHEBI:456215"/>
    </cofactor>
</comment>
<dbReference type="RefSeq" id="WP_116069097.1">
    <property type="nucleotide sequence ID" value="NZ_BONB01000071.1"/>
</dbReference>
<comment type="caution">
    <text evidence="11">The sequence shown here is derived from an EMBL/GenBank/DDBJ whole genome shotgun (WGS) entry which is preliminary data.</text>
</comment>
<dbReference type="InterPro" id="IPR014730">
    <property type="entry name" value="ETF_a/b_N"/>
</dbReference>
<evidence type="ECO:0000256" key="8">
    <source>
        <dbReference type="ARBA" id="ARBA00042002"/>
    </source>
</evidence>
<keyword evidence="6" id="KW-0249">Electron transport</keyword>
<dbReference type="GO" id="GO:0009055">
    <property type="term" value="F:electron transfer activity"/>
    <property type="evidence" value="ECO:0007669"/>
    <property type="project" value="InterPro"/>
</dbReference>
<evidence type="ECO:0000256" key="6">
    <source>
        <dbReference type="ARBA" id="ARBA00022982"/>
    </source>
</evidence>
<dbReference type="InterPro" id="IPR012255">
    <property type="entry name" value="ETF_b"/>
</dbReference>
<proteinExistence type="inferred from homology"/>
<dbReference type="SUPFAM" id="SSF52402">
    <property type="entry name" value="Adenine nucleotide alpha hydrolases-like"/>
    <property type="match status" value="1"/>
</dbReference>
<dbReference type="InterPro" id="IPR033948">
    <property type="entry name" value="ETF_beta_N"/>
</dbReference>
<reference evidence="11 12" key="1">
    <citation type="submission" date="2018-08" db="EMBL/GenBank/DDBJ databases">
        <title>Sequencing the genomes of 1000 actinobacteria strains.</title>
        <authorList>
            <person name="Klenk H.-P."/>
        </authorList>
    </citation>
    <scope>NUCLEOTIDE SEQUENCE [LARGE SCALE GENOMIC DNA]</scope>
    <source>
        <strain evidence="11 12">DSM 44099</strain>
    </source>
</reference>
<evidence type="ECO:0000313" key="12">
    <source>
        <dbReference type="Proteomes" id="UP000256913"/>
    </source>
</evidence>
<evidence type="ECO:0000256" key="1">
    <source>
        <dbReference type="ARBA" id="ARBA00001974"/>
    </source>
</evidence>
<comment type="function">
    <text evidence="7">The electron transfer flavoprotein serves as a specific electron acceptor for other dehydrogenases. It transfers the electrons to the main respiratory chain via ETF-ubiquinone oxidoreductase (ETF dehydrogenase).</text>
</comment>
<dbReference type="PIRSF" id="PIRSF000090">
    <property type="entry name" value="Beta-ETF"/>
    <property type="match status" value="1"/>
</dbReference>
<dbReference type="InterPro" id="IPR014729">
    <property type="entry name" value="Rossmann-like_a/b/a_fold"/>
</dbReference>
<gene>
    <name evidence="11" type="ORF">DFJ67_3688</name>
</gene>
<evidence type="ECO:0000256" key="3">
    <source>
        <dbReference type="ARBA" id="ARBA00011355"/>
    </source>
</evidence>
<dbReference type="InterPro" id="IPR000049">
    <property type="entry name" value="ET-Flavoprotein_bsu_CS"/>
</dbReference>
<accession>A0A3D9ZM66</accession>
<keyword evidence="5" id="KW-0813">Transport</keyword>
<comment type="subunit">
    <text evidence="3">Heterodimer of an alpha and a beta subunit.</text>
</comment>
<evidence type="ECO:0000313" key="11">
    <source>
        <dbReference type="EMBL" id="REF97684.1"/>
    </source>
</evidence>
<dbReference type="CDD" id="cd01714">
    <property type="entry name" value="ETF_beta"/>
    <property type="match status" value="1"/>
</dbReference>
<comment type="cofactor">
    <cofactor evidence="1">
        <name>FAD</name>
        <dbReference type="ChEBI" id="CHEBI:57692"/>
    </cofactor>
</comment>
<evidence type="ECO:0000256" key="2">
    <source>
        <dbReference type="ARBA" id="ARBA00007557"/>
    </source>
</evidence>
<dbReference type="OrthoDB" id="9804960at2"/>
<dbReference type="SMART" id="SM00893">
    <property type="entry name" value="ETF"/>
    <property type="match status" value="1"/>
</dbReference>
<dbReference type="Pfam" id="PF01012">
    <property type="entry name" value="ETF"/>
    <property type="match status" value="1"/>
</dbReference>
<comment type="similarity">
    <text evidence="2">Belongs to the ETF beta-subunit/FixA family.</text>
</comment>
<evidence type="ECO:0000256" key="9">
    <source>
        <dbReference type="ARBA" id="ARBA00049933"/>
    </source>
</evidence>
<dbReference type="PANTHER" id="PTHR21294:SF8">
    <property type="entry name" value="ELECTRON TRANSFER FLAVOPROTEIN SUBUNIT BETA"/>
    <property type="match status" value="1"/>
</dbReference>
<evidence type="ECO:0000256" key="4">
    <source>
        <dbReference type="ARBA" id="ARBA00016797"/>
    </source>
</evidence>
<dbReference type="Proteomes" id="UP000256913">
    <property type="component" value="Unassembled WGS sequence"/>
</dbReference>
<dbReference type="AlphaFoldDB" id="A0A3D9ZM66"/>
<organism evidence="11 12">
    <name type="scientific">Asanoa ferruginea</name>
    <dbReference type="NCBI Taxonomy" id="53367"/>
    <lineage>
        <taxon>Bacteria</taxon>
        <taxon>Bacillati</taxon>
        <taxon>Actinomycetota</taxon>
        <taxon>Actinomycetes</taxon>
        <taxon>Micromonosporales</taxon>
        <taxon>Micromonosporaceae</taxon>
        <taxon>Asanoa</taxon>
    </lineage>
</organism>
<evidence type="ECO:0000259" key="10">
    <source>
        <dbReference type="SMART" id="SM00893"/>
    </source>
</evidence>
<dbReference type="GO" id="GO:0005829">
    <property type="term" value="C:cytosol"/>
    <property type="evidence" value="ECO:0007669"/>
    <property type="project" value="TreeGrafter"/>
</dbReference>
<dbReference type="Gene3D" id="3.40.50.620">
    <property type="entry name" value="HUPs"/>
    <property type="match status" value="1"/>
</dbReference>
<dbReference type="EMBL" id="QUMQ01000001">
    <property type="protein sequence ID" value="REF97684.1"/>
    <property type="molecule type" value="Genomic_DNA"/>
</dbReference>
<evidence type="ECO:0000256" key="5">
    <source>
        <dbReference type="ARBA" id="ARBA00022448"/>
    </source>
</evidence>
<evidence type="ECO:0000256" key="7">
    <source>
        <dbReference type="ARBA" id="ARBA00025649"/>
    </source>
</evidence>
<protein>
    <recommendedName>
        <fullName evidence="4">Electron transfer flavoprotein subunit beta</fullName>
    </recommendedName>
    <alternativeName>
        <fullName evidence="8">Electron transfer flavoprotein small subunit</fullName>
    </alternativeName>
</protein>
<keyword evidence="12" id="KW-1185">Reference proteome</keyword>
<sequence length="258" mass="26940">MNIVVLVKQVPDSGSERNLAGDNTVDRRSANNVINEMDEYAIEEALRIQEAHGGEVTVLSMGPERAAESIRKALSMGPDKAVHVIDDALHGSCAVATSKVLAAALGTLNPDLIIAGAESTDGRVQVLPHMIAERLGVAALTGARKLTVDGGTLTIERQTEEGYEVVTASTPAVVSVWDTINDPRYPSFKGIMAAKKKPVQTLALADLGVDAGEVGFAGATSEVVEHAKRPARSGGQKVTDDGAGGTALVDFLSSEKFV</sequence>
<dbReference type="PROSITE" id="PS01065">
    <property type="entry name" value="ETF_BETA"/>
    <property type="match status" value="1"/>
</dbReference>
<dbReference type="PANTHER" id="PTHR21294">
    <property type="entry name" value="ELECTRON TRANSFER FLAVOPROTEIN BETA-SUBUNIT"/>
    <property type="match status" value="1"/>
</dbReference>
<feature type="domain" description="Electron transfer flavoprotein alpha/beta-subunit N-terminal" evidence="10">
    <location>
        <begin position="22"/>
        <end position="211"/>
    </location>
</feature>